<evidence type="ECO:0000256" key="1">
    <source>
        <dbReference type="SAM" id="SignalP"/>
    </source>
</evidence>
<gene>
    <name evidence="2" type="ORF">DFH08DRAFT_902208</name>
</gene>
<accession>A0AAD6Z326</accession>
<proteinExistence type="predicted"/>
<sequence>MVQLTFGLSLVLSSAKALLSHKTNPGNLNSCPSQKSSLVPCCRLGHGHKHIVGIKKSANGRYVRLREGYRKFRTRIQMPPGHGASVGSTRLSGFRLIERE</sequence>
<evidence type="ECO:0000313" key="2">
    <source>
        <dbReference type="EMBL" id="KAJ7306132.1"/>
    </source>
</evidence>
<dbReference type="AlphaFoldDB" id="A0AAD6Z326"/>
<feature type="chain" id="PRO_5042242373" description="Secreted protein" evidence="1">
    <location>
        <begin position="18"/>
        <end position="100"/>
    </location>
</feature>
<dbReference type="Proteomes" id="UP001218218">
    <property type="component" value="Unassembled WGS sequence"/>
</dbReference>
<comment type="caution">
    <text evidence="2">The sequence shown here is derived from an EMBL/GenBank/DDBJ whole genome shotgun (WGS) entry which is preliminary data.</text>
</comment>
<protein>
    <recommendedName>
        <fullName evidence="4">Secreted protein</fullName>
    </recommendedName>
</protein>
<feature type="signal peptide" evidence="1">
    <location>
        <begin position="1"/>
        <end position="17"/>
    </location>
</feature>
<reference evidence="2" key="1">
    <citation type="submission" date="2023-03" db="EMBL/GenBank/DDBJ databases">
        <title>Massive genome expansion in bonnet fungi (Mycena s.s.) driven by repeated elements and novel gene families across ecological guilds.</title>
        <authorList>
            <consortium name="Lawrence Berkeley National Laboratory"/>
            <person name="Harder C.B."/>
            <person name="Miyauchi S."/>
            <person name="Viragh M."/>
            <person name="Kuo A."/>
            <person name="Thoen E."/>
            <person name="Andreopoulos B."/>
            <person name="Lu D."/>
            <person name="Skrede I."/>
            <person name="Drula E."/>
            <person name="Henrissat B."/>
            <person name="Morin E."/>
            <person name="Kohler A."/>
            <person name="Barry K."/>
            <person name="LaButti K."/>
            <person name="Morin E."/>
            <person name="Salamov A."/>
            <person name="Lipzen A."/>
            <person name="Mereny Z."/>
            <person name="Hegedus B."/>
            <person name="Baldrian P."/>
            <person name="Stursova M."/>
            <person name="Weitz H."/>
            <person name="Taylor A."/>
            <person name="Grigoriev I.V."/>
            <person name="Nagy L.G."/>
            <person name="Martin F."/>
            <person name="Kauserud H."/>
        </authorList>
    </citation>
    <scope>NUCLEOTIDE SEQUENCE</scope>
    <source>
        <strain evidence="2">CBHHK002</strain>
    </source>
</reference>
<organism evidence="2 3">
    <name type="scientific">Mycena albidolilacea</name>
    <dbReference type="NCBI Taxonomy" id="1033008"/>
    <lineage>
        <taxon>Eukaryota</taxon>
        <taxon>Fungi</taxon>
        <taxon>Dikarya</taxon>
        <taxon>Basidiomycota</taxon>
        <taxon>Agaricomycotina</taxon>
        <taxon>Agaricomycetes</taxon>
        <taxon>Agaricomycetidae</taxon>
        <taxon>Agaricales</taxon>
        <taxon>Marasmiineae</taxon>
        <taxon>Mycenaceae</taxon>
        <taxon>Mycena</taxon>
    </lineage>
</organism>
<dbReference type="EMBL" id="JARIHO010000094">
    <property type="protein sequence ID" value="KAJ7306132.1"/>
    <property type="molecule type" value="Genomic_DNA"/>
</dbReference>
<keyword evidence="3" id="KW-1185">Reference proteome</keyword>
<evidence type="ECO:0008006" key="4">
    <source>
        <dbReference type="Google" id="ProtNLM"/>
    </source>
</evidence>
<keyword evidence="1" id="KW-0732">Signal</keyword>
<name>A0AAD6Z326_9AGAR</name>
<evidence type="ECO:0000313" key="3">
    <source>
        <dbReference type="Proteomes" id="UP001218218"/>
    </source>
</evidence>